<proteinExistence type="predicted"/>
<dbReference type="PANTHER" id="PTHR31307">
    <property type="entry name" value="TRIHELIX TRANSCRIPTION FACTOR ASIL2"/>
    <property type="match status" value="1"/>
</dbReference>
<keyword evidence="5" id="KW-1185">Reference proteome</keyword>
<protein>
    <recommendedName>
        <fullName evidence="3">Myb/SANT-like DNA-binding domain-containing protein</fullName>
    </recommendedName>
</protein>
<dbReference type="InterPro" id="IPR044822">
    <property type="entry name" value="Myb_DNA-bind_4"/>
</dbReference>
<comment type="caution">
    <text evidence="4">The sequence shown here is derived from an EMBL/GenBank/DDBJ whole genome shotgun (WGS) entry which is preliminary data.</text>
</comment>
<dbReference type="Pfam" id="PF13837">
    <property type="entry name" value="Myb_DNA-bind_4"/>
    <property type="match status" value="1"/>
</dbReference>
<reference evidence="4" key="1">
    <citation type="submission" date="2021-01" db="EMBL/GenBank/DDBJ databases">
        <title>Adiantum capillus-veneris genome.</title>
        <authorList>
            <person name="Fang Y."/>
            <person name="Liao Q."/>
        </authorList>
    </citation>
    <scope>NUCLEOTIDE SEQUENCE</scope>
    <source>
        <strain evidence="4">H3</strain>
        <tissue evidence="4">Leaf</tissue>
    </source>
</reference>
<evidence type="ECO:0000256" key="2">
    <source>
        <dbReference type="SAM" id="MobiDB-lite"/>
    </source>
</evidence>
<dbReference type="InterPro" id="IPR044823">
    <property type="entry name" value="ASIL1/2-like"/>
</dbReference>
<feature type="compositionally biased region" description="Polar residues" evidence="2">
    <location>
        <begin position="152"/>
        <end position="169"/>
    </location>
</feature>
<dbReference type="OrthoDB" id="1900300at2759"/>
<evidence type="ECO:0000256" key="1">
    <source>
        <dbReference type="SAM" id="Coils"/>
    </source>
</evidence>
<dbReference type="Proteomes" id="UP000886520">
    <property type="component" value="Chromosome 8"/>
</dbReference>
<accession>A0A9D4ZK68</accession>
<feature type="region of interest" description="Disordered" evidence="2">
    <location>
        <begin position="148"/>
        <end position="192"/>
    </location>
</feature>
<evidence type="ECO:0000313" key="4">
    <source>
        <dbReference type="EMBL" id="KAI5076867.1"/>
    </source>
</evidence>
<dbReference type="Gene3D" id="1.10.10.60">
    <property type="entry name" value="Homeodomain-like"/>
    <property type="match status" value="1"/>
</dbReference>
<dbReference type="PANTHER" id="PTHR31307:SF4">
    <property type="entry name" value="TRIHELIX TRANSCRIPTION FACTOR ASIL2"/>
    <property type="match status" value="1"/>
</dbReference>
<dbReference type="AlphaFoldDB" id="A0A9D4ZK68"/>
<evidence type="ECO:0000313" key="5">
    <source>
        <dbReference type="Proteomes" id="UP000886520"/>
    </source>
</evidence>
<sequence length="305" mass="33263">MGASMTIPVLNVRPSLLSTVPSIVPLCPPVTSSSESTKGAKRPRVAISVWDETATSTLLKHYEDRWSHVNKGNLRSKDWDEVTLQLNNEITGTFTAEQVRNRIDTLRKKYKKEKSKTTTTGGVRSTWEYFEVVDTLWSSTPRCVGIPGAFDSASSQSTHAGSQGTQQGDGCNDGEDKGEGEIGGETGGEGRGEGETIVEEIASVAGAVDAGDATRIPQVDNLPGVKGQKVKEPKRTSLGSIVKVLGEGMKGMAQTMKDCEKERAAQEERLLKLRMDEEARRMEMYIKFQLDLAKIVTKPKRQGNC</sequence>
<feature type="domain" description="Myb/SANT-like DNA-binding" evidence="3">
    <location>
        <begin position="49"/>
        <end position="135"/>
    </location>
</feature>
<name>A0A9D4ZK68_ADICA</name>
<evidence type="ECO:0000259" key="3">
    <source>
        <dbReference type="Pfam" id="PF13837"/>
    </source>
</evidence>
<dbReference type="EMBL" id="JABFUD020000008">
    <property type="protein sequence ID" value="KAI5076867.1"/>
    <property type="molecule type" value="Genomic_DNA"/>
</dbReference>
<feature type="coiled-coil region" evidence="1">
    <location>
        <begin position="249"/>
        <end position="276"/>
    </location>
</feature>
<gene>
    <name evidence="4" type="ORF">GOP47_0008932</name>
</gene>
<keyword evidence="1" id="KW-0175">Coiled coil</keyword>
<organism evidence="4 5">
    <name type="scientific">Adiantum capillus-veneris</name>
    <name type="common">Maidenhair fern</name>
    <dbReference type="NCBI Taxonomy" id="13818"/>
    <lineage>
        <taxon>Eukaryota</taxon>
        <taxon>Viridiplantae</taxon>
        <taxon>Streptophyta</taxon>
        <taxon>Embryophyta</taxon>
        <taxon>Tracheophyta</taxon>
        <taxon>Polypodiopsida</taxon>
        <taxon>Polypodiidae</taxon>
        <taxon>Polypodiales</taxon>
        <taxon>Pteridineae</taxon>
        <taxon>Pteridaceae</taxon>
        <taxon>Vittarioideae</taxon>
        <taxon>Adiantum</taxon>
    </lineage>
</organism>